<dbReference type="SUPFAM" id="SSF82784">
    <property type="entry name" value="OsmC-like"/>
    <property type="match status" value="1"/>
</dbReference>
<dbReference type="KEGG" id="mant:BHD05_08525"/>
<dbReference type="PANTHER" id="PTHR42830">
    <property type="entry name" value="OSMOTICALLY INDUCIBLE FAMILY PROTEIN"/>
    <property type="match status" value="1"/>
</dbReference>
<gene>
    <name evidence="1" type="ORF">BHD05_08525</name>
</gene>
<evidence type="ECO:0000313" key="1">
    <source>
        <dbReference type="EMBL" id="QHO69679.1"/>
    </source>
</evidence>
<dbReference type="AlphaFoldDB" id="A0A7L5AN11"/>
<evidence type="ECO:0000313" key="2">
    <source>
        <dbReference type="Proteomes" id="UP000464507"/>
    </source>
</evidence>
<dbReference type="Gene3D" id="3.30.300.20">
    <property type="match status" value="1"/>
</dbReference>
<keyword evidence="2" id="KW-1185">Reference proteome</keyword>
<proteinExistence type="predicted"/>
<dbReference type="InterPro" id="IPR015946">
    <property type="entry name" value="KH_dom-like_a/b"/>
</dbReference>
<dbReference type="EMBL" id="CP017146">
    <property type="protein sequence ID" value="QHO69679.1"/>
    <property type="molecule type" value="Genomic_DNA"/>
</dbReference>
<dbReference type="OrthoDB" id="9795405at2"/>
<dbReference type="PANTHER" id="PTHR42830:SF2">
    <property type="entry name" value="OSMC_OHR FAMILY PROTEIN"/>
    <property type="match status" value="1"/>
</dbReference>
<dbReference type="Proteomes" id="UP000464507">
    <property type="component" value="Chromosome"/>
</dbReference>
<dbReference type="InterPro" id="IPR003718">
    <property type="entry name" value="OsmC/Ohr_fam"/>
</dbReference>
<accession>A0A7L5AN11</accession>
<dbReference type="Pfam" id="PF02566">
    <property type="entry name" value="OsmC"/>
    <property type="match status" value="1"/>
</dbReference>
<dbReference type="RefSeq" id="WP_161886058.1">
    <property type="nucleotide sequence ID" value="NZ_CP017146.1"/>
</dbReference>
<reference evidence="1 2" key="1">
    <citation type="submission" date="2016-09" db="EMBL/GenBank/DDBJ databases">
        <title>Complete genome sequence of microbes from the polar regions.</title>
        <authorList>
            <person name="Liao L."/>
            <person name="Chen B."/>
        </authorList>
    </citation>
    <scope>NUCLEOTIDE SEQUENCE [LARGE SCALE GENOMIC DNA]</scope>
    <source>
        <strain evidence="1 2">ZS314</strain>
    </source>
</reference>
<name>A0A7L5AN11_9MICO</name>
<protein>
    <submittedName>
        <fullName evidence="1">Peroxiredoxin</fullName>
    </submittedName>
</protein>
<dbReference type="InterPro" id="IPR036102">
    <property type="entry name" value="OsmC/Ohrsf"/>
</dbReference>
<organism evidence="1 2">
    <name type="scientific">Marisediminicola antarctica</name>
    <dbReference type="NCBI Taxonomy" id="674079"/>
    <lineage>
        <taxon>Bacteria</taxon>
        <taxon>Bacillati</taxon>
        <taxon>Actinomycetota</taxon>
        <taxon>Actinomycetes</taxon>
        <taxon>Micrococcales</taxon>
        <taxon>Microbacteriaceae</taxon>
        <taxon>Marisediminicola</taxon>
    </lineage>
</organism>
<dbReference type="InterPro" id="IPR052707">
    <property type="entry name" value="OsmC_Ohr_Peroxiredoxin"/>
</dbReference>
<sequence length="164" mass="17634">MNSEHHYSVRIQWQGNRGSGTSDYRSYSRQHVIEADGKHDISGSADRVFHGDRDRWNPEELLVAALAQCHMLSYLHVAASHGVVVTDYTDSPVGTMVQTPGGGGHFTLVVLHPVVTVSAPPGDDEAIVELAAALHGEAERKCFIAASMGFPVHHAVTTIVTPSA</sequence>